<feature type="transmembrane region" description="Helical" evidence="1">
    <location>
        <begin position="205"/>
        <end position="225"/>
    </location>
</feature>
<dbReference type="RefSeq" id="WP_201656489.1">
    <property type="nucleotide sequence ID" value="NZ_CP068047.1"/>
</dbReference>
<keyword evidence="1" id="KW-0472">Membrane</keyword>
<feature type="transmembrane region" description="Helical" evidence="1">
    <location>
        <begin position="86"/>
        <end position="106"/>
    </location>
</feature>
<evidence type="ECO:0000313" key="3">
    <source>
        <dbReference type="Proteomes" id="UP000595460"/>
    </source>
</evidence>
<dbReference type="PANTHER" id="PTHR38457:SF1">
    <property type="entry name" value="REGULATOR ABRB-RELATED"/>
    <property type="match status" value="1"/>
</dbReference>
<proteinExistence type="predicted"/>
<keyword evidence="1" id="KW-0812">Transmembrane</keyword>
<gene>
    <name evidence="2" type="ORF">JI749_16545</name>
</gene>
<sequence length="358" mass="36908">MTLPQTLRPSLITLLISVAGGGAATLLGLPAGWLMGGALAVTAAAMAGARVHVPDWLRNVTFVLIGMSMGASVAPDSLSLLASWPVSLAGLVLELLLIITLTGWMLARFFKLDPGTAYLSSFPGHLSFVMGIAAAGVGNPRQIVIIQVIRILMLTIAVPIGTVFLPIDHMAPRSPKSFLGIWQLLALASASIAVGLVFVRLKVPAGLVLGAMAAATAAKLGGLYIEAMPTPLVIVTFVLTGALIGSRFAGITRGEFLSAAKGGVIATAMTLGIVSLVALGVSQIVDMPYGQIWLGLSPGALEGMGALGIALGYDTAFIAAHHVIRLLLLSFAIPTVVVLIRRREAAAIAQQDSKSLSE</sequence>
<reference evidence="2 3" key="1">
    <citation type="submission" date="2021-01" db="EMBL/GenBank/DDBJ databases">
        <title>Genome seq and assembly of Devosia sp. G19.</title>
        <authorList>
            <person name="Chhetri G."/>
        </authorList>
    </citation>
    <scope>NUCLEOTIDE SEQUENCE [LARGE SCALE GENOMIC DNA]</scope>
    <source>
        <strain evidence="2 3">G19</strain>
    </source>
</reference>
<feature type="transmembrane region" description="Helical" evidence="1">
    <location>
        <begin position="263"/>
        <end position="285"/>
    </location>
</feature>
<keyword evidence="3" id="KW-1185">Reference proteome</keyword>
<dbReference type="Pfam" id="PF05145">
    <property type="entry name" value="AbrB"/>
    <property type="match status" value="1"/>
</dbReference>
<name>A0ABX7BWM7_9HYPH</name>
<dbReference type="NCBIfam" id="TIGR03082">
    <property type="entry name" value="Gneg_AbrB_dup"/>
    <property type="match status" value="1"/>
</dbReference>
<dbReference type="EMBL" id="CP068047">
    <property type="protein sequence ID" value="QQR35923.1"/>
    <property type="molecule type" value="Genomic_DNA"/>
</dbReference>
<dbReference type="InterPro" id="IPR017516">
    <property type="entry name" value="AbrB_dup"/>
</dbReference>
<feature type="transmembrane region" description="Helical" evidence="1">
    <location>
        <begin position="179"/>
        <end position="199"/>
    </location>
</feature>
<feature type="transmembrane region" description="Helical" evidence="1">
    <location>
        <begin position="56"/>
        <end position="74"/>
    </location>
</feature>
<dbReference type="InterPro" id="IPR007820">
    <property type="entry name" value="AbrB_fam"/>
</dbReference>
<organism evidence="2 3">
    <name type="scientific">Devosia oryziradicis</name>
    <dbReference type="NCBI Taxonomy" id="2801335"/>
    <lineage>
        <taxon>Bacteria</taxon>
        <taxon>Pseudomonadati</taxon>
        <taxon>Pseudomonadota</taxon>
        <taxon>Alphaproteobacteria</taxon>
        <taxon>Hyphomicrobiales</taxon>
        <taxon>Devosiaceae</taxon>
        <taxon>Devosia</taxon>
    </lineage>
</organism>
<dbReference type="PANTHER" id="PTHR38457">
    <property type="entry name" value="REGULATOR ABRB-RELATED"/>
    <property type="match status" value="1"/>
</dbReference>
<feature type="transmembrane region" description="Helical" evidence="1">
    <location>
        <begin position="118"/>
        <end position="137"/>
    </location>
</feature>
<dbReference type="PIRSF" id="PIRSF038991">
    <property type="entry name" value="Protein_AbrB"/>
    <property type="match status" value="1"/>
</dbReference>
<keyword evidence="1" id="KW-1133">Transmembrane helix</keyword>
<dbReference type="Proteomes" id="UP000595460">
    <property type="component" value="Chromosome"/>
</dbReference>
<feature type="transmembrane region" description="Helical" evidence="1">
    <location>
        <begin position="143"/>
        <end position="167"/>
    </location>
</feature>
<feature type="transmembrane region" description="Helical" evidence="1">
    <location>
        <begin position="319"/>
        <end position="340"/>
    </location>
</feature>
<accession>A0ABX7BWM7</accession>
<evidence type="ECO:0000313" key="2">
    <source>
        <dbReference type="EMBL" id="QQR35923.1"/>
    </source>
</evidence>
<evidence type="ECO:0000256" key="1">
    <source>
        <dbReference type="SAM" id="Phobius"/>
    </source>
</evidence>
<feature type="transmembrane region" description="Helical" evidence="1">
    <location>
        <begin position="232"/>
        <end position="251"/>
    </location>
</feature>
<protein>
    <submittedName>
        <fullName evidence="2">AbrB family transcriptional regulator</fullName>
    </submittedName>
</protein>